<dbReference type="Pfam" id="PF13472">
    <property type="entry name" value="Lipase_GDSL_2"/>
    <property type="match status" value="1"/>
</dbReference>
<dbReference type="OrthoDB" id="2394030at2"/>
<proteinExistence type="predicted"/>
<gene>
    <name evidence="2" type="ORF">BUW47_04305</name>
</gene>
<name>A0A1L7GUH8_LIMFE</name>
<keyword evidence="2" id="KW-0378">Hydrolase</keyword>
<dbReference type="RefSeq" id="WP_075667262.1">
    <property type="nucleotide sequence ID" value="NZ_CP019030.1"/>
</dbReference>
<protein>
    <submittedName>
        <fullName evidence="2">SGNH/GDSL hydrolase family protein</fullName>
    </submittedName>
</protein>
<dbReference type="SUPFAM" id="SSF52266">
    <property type="entry name" value="SGNH hydrolase"/>
    <property type="match status" value="1"/>
</dbReference>
<organism evidence="2 3">
    <name type="scientific">Limosilactobacillus fermentum</name>
    <name type="common">Lactobacillus fermentum</name>
    <dbReference type="NCBI Taxonomy" id="1613"/>
    <lineage>
        <taxon>Bacteria</taxon>
        <taxon>Bacillati</taxon>
        <taxon>Bacillota</taxon>
        <taxon>Bacilli</taxon>
        <taxon>Lactobacillales</taxon>
        <taxon>Lactobacillaceae</taxon>
        <taxon>Limosilactobacillus</taxon>
    </lineage>
</organism>
<reference evidence="2 3" key="1">
    <citation type="submission" date="2016-12" db="EMBL/GenBank/DDBJ databases">
        <title>Complete Genome Sequence of Lactobacillus fermentum Strain SNUV175, a Probiotic for Treatment of Bacterial Vaginosis.</title>
        <authorList>
            <person name="Lee S."/>
            <person name="You H.J."/>
            <person name="Kwon B."/>
            <person name="Ko G."/>
        </authorList>
    </citation>
    <scope>NUCLEOTIDE SEQUENCE [LARGE SCALE GENOMIC DNA]</scope>
    <source>
        <strain evidence="2 3">SNUV175</strain>
    </source>
</reference>
<dbReference type="AlphaFoldDB" id="A0A1L7GUH8"/>
<evidence type="ECO:0000259" key="1">
    <source>
        <dbReference type="Pfam" id="PF13472"/>
    </source>
</evidence>
<dbReference type="InterPro" id="IPR036514">
    <property type="entry name" value="SGNH_hydro_sf"/>
</dbReference>
<accession>A0A1L7GUH8</accession>
<sequence>MADQELFMQNMLTELTTSQRFTEGNAPAFSPDRINYDPASPLNGRRVAFLGSSITYGLFAKGVSFVDYLQAKDGLVATKAAVSGTTLAGTDVNGYLKRMKRRFNGQKAYDLFVCQLSTNDTRHGATLGERTGNEQREGFDLSTTLGAIEEICAYVKQTLDCPVLFYTCVNQKDDGTYAQLVDELKLLQAKWDFAILDLFNDAGLNAATAARPNAMYDEVHPTQAGYLKLWLPVFEQKLGALLG</sequence>
<feature type="domain" description="SGNH hydrolase-type esterase" evidence="1">
    <location>
        <begin position="49"/>
        <end position="226"/>
    </location>
</feature>
<dbReference type="Proteomes" id="UP000185427">
    <property type="component" value="Chromosome"/>
</dbReference>
<dbReference type="EMBL" id="CP019030">
    <property type="protein sequence ID" value="APU45706.1"/>
    <property type="molecule type" value="Genomic_DNA"/>
</dbReference>
<dbReference type="Gene3D" id="3.40.50.1110">
    <property type="entry name" value="SGNH hydrolase"/>
    <property type="match status" value="1"/>
</dbReference>
<evidence type="ECO:0000313" key="3">
    <source>
        <dbReference type="Proteomes" id="UP000185427"/>
    </source>
</evidence>
<evidence type="ECO:0000313" key="2">
    <source>
        <dbReference type="EMBL" id="APU45706.1"/>
    </source>
</evidence>
<dbReference type="GO" id="GO:0016787">
    <property type="term" value="F:hydrolase activity"/>
    <property type="evidence" value="ECO:0007669"/>
    <property type="project" value="UniProtKB-KW"/>
</dbReference>
<dbReference type="InterPro" id="IPR013830">
    <property type="entry name" value="SGNH_hydro"/>
</dbReference>
<dbReference type="CDD" id="cd00229">
    <property type="entry name" value="SGNH_hydrolase"/>
    <property type="match status" value="1"/>
</dbReference>